<sequence>MKIIDAHMHLSNIKSFYETAEKLSFVDYSNKGIVKEYDEANVVLGIGMGVTETDKMGFPDYEAITPMGLDLEADIPANIVFCAGVNPYDLGTDALARLENEIQKPNVVGIKIYLGYYPFYAYDEVYEPVYRLAAKYQLPVVFHTGDTYSERGFLKYSHPLAIDEVAVKNRDVNFMMAHFGDPWTITGAEIIYKNPNVYADLSGLIVGTEVDLKQKSEGRFLDHLRHALVFADSYDKLLFGTDWPLIPIAPYIEFIKKLIPEEFHEQVFYSTALKVFPKIKPFLSRE</sequence>
<dbReference type="InterPro" id="IPR006680">
    <property type="entry name" value="Amidohydro-rel"/>
</dbReference>
<protein>
    <recommendedName>
        <fullName evidence="2">Amidohydrolase-related domain-containing protein</fullName>
    </recommendedName>
</protein>
<evidence type="ECO:0000256" key="1">
    <source>
        <dbReference type="ARBA" id="ARBA00023239"/>
    </source>
</evidence>
<dbReference type="Proteomes" id="UP000789845">
    <property type="component" value="Unassembled WGS sequence"/>
</dbReference>
<dbReference type="GO" id="GO:0016831">
    <property type="term" value="F:carboxy-lyase activity"/>
    <property type="evidence" value="ECO:0007669"/>
    <property type="project" value="InterPro"/>
</dbReference>
<reference evidence="3" key="1">
    <citation type="submission" date="2021-10" db="EMBL/GenBank/DDBJ databases">
        <authorList>
            <person name="Criscuolo A."/>
        </authorList>
    </citation>
    <scope>NUCLEOTIDE SEQUENCE</scope>
    <source>
        <strain evidence="3">CIP111885</strain>
    </source>
</reference>
<name>A0A9C7GA84_9BACI</name>
<dbReference type="PANTHER" id="PTHR21240">
    <property type="entry name" value="2-AMINO-3-CARBOXYLMUCONATE-6-SEMIALDEHYDE DECARBOXYLASE"/>
    <property type="match status" value="1"/>
</dbReference>
<dbReference type="GO" id="GO:0016787">
    <property type="term" value="F:hydrolase activity"/>
    <property type="evidence" value="ECO:0007669"/>
    <property type="project" value="InterPro"/>
</dbReference>
<evidence type="ECO:0000313" key="3">
    <source>
        <dbReference type="EMBL" id="CAG9608729.1"/>
    </source>
</evidence>
<dbReference type="InterPro" id="IPR032465">
    <property type="entry name" value="ACMSD"/>
</dbReference>
<evidence type="ECO:0000313" key="4">
    <source>
        <dbReference type="Proteomes" id="UP000789845"/>
    </source>
</evidence>
<keyword evidence="4" id="KW-1185">Reference proteome</keyword>
<dbReference type="EMBL" id="CAKJTG010000012">
    <property type="protein sequence ID" value="CAG9608729.1"/>
    <property type="molecule type" value="Genomic_DNA"/>
</dbReference>
<dbReference type="Pfam" id="PF04909">
    <property type="entry name" value="Amidohydro_2"/>
    <property type="match status" value="1"/>
</dbReference>
<dbReference type="Gene3D" id="3.20.20.140">
    <property type="entry name" value="Metal-dependent hydrolases"/>
    <property type="match status" value="1"/>
</dbReference>
<dbReference type="PANTHER" id="PTHR21240:SF19">
    <property type="entry name" value="CATALYTIC_ HYDROLASE"/>
    <property type="match status" value="1"/>
</dbReference>
<organism evidence="3 4">
    <name type="scientific">Pseudoneobacillus rhizosphaerae</name>
    <dbReference type="NCBI Taxonomy" id="2880968"/>
    <lineage>
        <taxon>Bacteria</taxon>
        <taxon>Bacillati</taxon>
        <taxon>Bacillota</taxon>
        <taxon>Bacilli</taxon>
        <taxon>Bacillales</taxon>
        <taxon>Bacillaceae</taxon>
        <taxon>Pseudoneobacillus</taxon>
    </lineage>
</organism>
<dbReference type="InterPro" id="IPR032466">
    <property type="entry name" value="Metal_Hydrolase"/>
</dbReference>
<dbReference type="CDD" id="cd01292">
    <property type="entry name" value="metallo-dependent_hydrolases"/>
    <property type="match status" value="1"/>
</dbReference>
<evidence type="ECO:0000259" key="2">
    <source>
        <dbReference type="Pfam" id="PF04909"/>
    </source>
</evidence>
<keyword evidence="1" id="KW-0456">Lyase</keyword>
<proteinExistence type="predicted"/>
<dbReference type="RefSeq" id="WP_230496972.1">
    <property type="nucleotide sequence ID" value="NZ_CAKJTG010000012.1"/>
</dbReference>
<feature type="domain" description="Amidohydrolase-related" evidence="2">
    <location>
        <begin position="4"/>
        <end position="277"/>
    </location>
</feature>
<gene>
    <name evidence="3" type="ORF">NEOCIP111885_02446</name>
</gene>
<dbReference type="SUPFAM" id="SSF51556">
    <property type="entry name" value="Metallo-dependent hydrolases"/>
    <property type="match status" value="1"/>
</dbReference>
<comment type="caution">
    <text evidence="3">The sequence shown here is derived from an EMBL/GenBank/DDBJ whole genome shotgun (WGS) entry which is preliminary data.</text>
</comment>
<accession>A0A9C7GA84</accession>
<dbReference type="AlphaFoldDB" id="A0A9C7GA84"/>